<evidence type="ECO:0000313" key="2">
    <source>
        <dbReference type="Proteomes" id="UP000792083"/>
    </source>
</evidence>
<proteinExistence type="predicted"/>
<dbReference type="Proteomes" id="UP000792083">
    <property type="component" value="Segment"/>
</dbReference>
<dbReference type="RefSeq" id="YP_004539134.1">
    <property type="nucleotide sequence ID" value="NC_015586.1"/>
</dbReference>
<accession>A0A8J9VX22</accession>
<reference evidence="1" key="1">
    <citation type="submission" date="2010-04" db="EMBL/GenBank/DDBJ databases">
        <title>Characterization of two novel filamentous phages in soil isolates of Stenotrophomonas maltophilia.</title>
        <authorList>
            <person name="Liu J."/>
            <person name="Huang Y."/>
        </authorList>
    </citation>
    <scope>NUCLEOTIDE SEQUENCE</scope>
</reference>
<dbReference type="KEGG" id="vg:11468042"/>
<evidence type="ECO:0000313" key="1">
    <source>
        <dbReference type="EMBL" id="AED02386.1"/>
    </source>
</evidence>
<keyword evidence="2" id="KW-1185">Reference proteome</keyword>
<dbReference type="GeneID" id="11468042"/>
<dbReference type="EMBL" id="HM150760">
    <property type="protein sequence ID" value="AED02386.1"/>
    <property type="molecule type" value="Genomic_DNA"/>
</dbReference>
<organism evidence="1 2">
    <name type="scientific">Stenotrophomonas phage phiSHP2</name>
    <dbReference type="NCBI Taxonomy" id="1027253"/>
    <lineage>
        <taxon>Viruses</taxon>
        <taxon>Monodnaviria</taxon>
        <taxon>Loebvirae</taxon>
        <taxon>Hofneiviricota</taxon>
        <taxon>Faserviricetes</taxon>
        <taxon>Tubulavirales</taxon>
        <taxon>Inoviridae</taxon>
        <taxon>Siphunculivirus</taxon>
        <taxon>Siphunculivirus SHP2</taxon>
    </lineage>
</organism>
<protein>
    <submittedName>
        <fullName evidence="1">Uncharacterized protein</fullName>
    </submittedName>
</protein>
<sequence>MELDASAALTVLASLAVVLGTVGAAKLAPAAISVGFKWIKGAIFG</sequence>
<name>A0A8J9VX22_9VIRU</name>